<evidence type="ECO:0000256" key="3">
    <source>
        <dbReference type="ARBA" id="ARBA00022741"/>
    </source>
</evidence>
<comment type="catalytic activity">
    <reaction evidence="11">
        <text>ITP + H2O = IMP + diphosphate + H(+)</text>
        <dbReference type="Rhea" id="RHEA:29399"/>
        <dbReference type="ChEBI" id="CHEBI:15377"/>
        <dbReference type="ChEBI" id="CHEBI:15378"/>
        <dbReference type="ChEBI" id="CHEBI:33019"/>
        <dbReference type="ChEBI" id="CHEBI:58053"/>
        <dbReference type="ChEBI" id="CHEBI:61402"/>
        <dbReference type="EC" id="3.6.1.66"/>
    </reaction>
</comment>
<dbReference type="SUPFAM" id="SSF53681">
    <property type="entry name" value="Aspartate/glutamate racemase"/>
    <property type="match status" value="2"/>
</dbReference>
<evidence type="ECO:0000256" key="11">
    <source>
        <dbReference type="HAMAP-Rule" id="MF_01405"/>
    </source>
</evidence>
<dbReference type="Pfam" id="PF01177">
    <property type="entry name" value="Asp_Glu_race"/>
    <property type="match status" value="1"/>
</dbReference>
<gene>
    <name evidence="13" type="primary">racE</name>
    <name evidence="10" type="synonym">murI</name>
    <name evidence="13" type="ORF">NPA36_05735</name>
</gene>
<dbReference type="NCBIfam" id="TIGR00067">
    <property type="entry name" value="glut_race"/>
    <property type="match status" value="1"/>
</dbReference>
<keyword evidence="4 11" id="KW-0378">Hydrolase</keyword>
<evidence type="ECO:0000256" key="8">
    <source>
        <dbReference type="ARBA" id="ARBA00023235"/>
    </source>
</evidence>
<reference evidence="13" key="3">
    <citation type="journal article" date="2023" name="Microbiol. Resour. Announc.">
        <title>Draft Genome Sequence of Granulicatella sp. Strain S8, Isolated from a Marine Fish, Seriola quinqueradiata.</title>
        <authorList>
            <person name="Lee M."/>
            <person name="Farooq A."/>
            <person name="Jeong J.B."/>
            <person name="Jung M.Y."/>
        </authorList>
    </citation>
    <scope>NUCLEOTIDE SEQUENCE</scope>
    <source>
        <strain evidence="13">S8</strain>
    </source>
</reference>
<evidence type="ECO:0000256" key="4">
    <source>
        <dbReference type="ARBA" id="ARBA00022801"/>
    </source>
</evidence>
<reference evidence="13" key="1">
    <citation type="submission" date="2022-07" db="EMBL/GenBank/DDBJ databases">
        <authorList>
            <person name="Jung M.-Y."/>
            <person name="Lee M."/>
        </authorList>
    </citation>
    <scope>NUCLEOTIDE SEQUENCE</scope>
    <source>
        <strain evidence="13">S8</strain>
    </source>
</reference>
<dbReference type="NCBIfam" id="NF011397">
    <property type="entry name" value="PRK14822.1"/>
    <property type="match status" value="1"/>
</dbReference>
<evidence type="ECO:0000256" key="1">
    <source>
        <dbReference type="ARBA" id="ARBA00001602"/>
    </source>
</evidence>
<evidence type="ECO:0000256" key="9">
    <source>
        <dbReference type="ARBA" id="ARBA00023316"/>
    </source>
</evidence>
<feature type="binding site" evidence="11">
    <location>
        <begin position="436"/>
        <end position="439"/>
    </location>
    <ligand>
        <name>substrate</name>
    </ligand>
</feature>
<keyword evidence="11" id="KW-0546">Nucleotide metabolism</keyword>
<keyword evidence="6 10" id="KW-0133">Cell shape</keyword>
<keyword evidence="2 11" id="KW-0479">Metal-binding</keyword>
<comment type="similarity">
    <text evidence="11 12">Belongs to the HAM1 NTPase family.</text>
</comment>
<evidence type="ECO:0000313" key="14">
    <source>
        <dbReference type="Proteomes" id="UP001059480"/>
    </source>
</evidence>
<dbReference type="InterPro" id="IPR002637">
    <property type="entry name" value="RdgB/HAM1"/>
</dbReference>
<feature type="binding site" evidence="10">
    <location>
        <begin position="73"/>
        <end position="74"/>
    </location>
    <ligand>
        <name>substrate</name>
    </ligand>
</feature>
<dbReference type="CDD" id="cd00515">
    <property type="entry name" value="HAM1"/>
    <property type="match status" value="1"/>
</dbReference>
<comment type="subunit">
    <text evidence="11">Homodimer.</text>
</comment>
<comment type="caution">
    <text evidence="13">The sequence shown here is derived from an EMBL/GenBank/DDBJ whole genome shotgun (WGS) entry which is preliminary data.</text>
</comment>
<dbReference type="InterPro" id="IPR020922">
    <property type="entry name" value="dITP/XTP_pyrophosphatase"/>
</dbReference>
<feature type="active site" description="Proton acceptor" evidence="11">
    <location>
        <position position="353"/>
    </location>
</feature>
<comment type="function">
    <text evidence="11">Pyrophosphatase that catalyzes the hydrolysis of nucleoside triphosphates to their monophosphate derivatives, with a high preference for the non-canonical purine nucleotides XTP (xanthosine triphosphate), dITP (deoxyinosine triphosphate) and ITP. Seems to function as a house-cleaning enzyme that removes non-canonical purine nucleotides from the nucleotide pool, thus preventing their incorporation into DNA/RNA and avoiding chromosomal lesions.</text>
</comment>
<keyword evidence="14" id="KW-1185">Reference proteome</keyword>
<dbReference type="HAMAP" id="MF_00258">
    <property type="entry name" value="Glu_racemase"/>
    <property type="match status" value="1"/>
</dbReference>
<feature type="binding site" evidence="11">
    <location>
        <begin position="291"/>
        <end position="296"/>
    </location>
    <ligand>
        <name>substrate</name>
    </ligand>
</feature>
<keyword evidence="8 10" id="KW-0413">Isomerase</keyword>
<feature type="binding site" evidence="11">
    <location>
        <begin position="464"/>
        <end position="465"/>
    </location>
    <ligand>
        <name>substrate</name>
    </ligand>
</feature>
<dbReference type="EC" id="3.6.1.66" evidence="11"/>
<dbReference type="PANTHER" id="PTHR21198:SF2">
    <property type="entry name" value="GLUTAMATE RACEMASE"/>
    <property type="match status" value="1"/>
</dbReference>
<keyword evidence="7 10" id="KW-0573">Peptidoglycan synthesis</keyword>
<dbReference type="NCBIfam" id="NF002035">
    <property type="entry name" value="PRK00865.1-3"/>
    <property type="match status" value="1"/>
</dbReference>
<dbReference type="EMBL" id="JANHNZ010000004">
    <property type="protein sequence ID" value="MCQ9210047.1"/>
    <property type="molecule type" value="Genomic_DNA"/>
</dbReference>
<dbReference type="InterPro" id="IPR018187">
    <property type="entry name" value="Asp/Glu_racemase_AS_1"/>
</dbReference>
<dbReference type="NCBIfam" id="TIGR00042">
    <property type="entry name" value="RdgB/HAM1 family non-canonical purine NTP pyrophosphatase"/>
    <property type="match status" value="1"/>
</dbReference>
<name>A0ABT1WNW7_9LACT</name>
<evidence type="ECO:0000256" key="10">
    <source>
        <dbReference type="HAMAP-Rule" id="MF_00258"/>
    </source>
</evidence>
<comment type="function">
    <text evidence="10">Provides the (R)-glutamate required for cell wall biosynthesis.</text>
</comment>
<evidence type="ECO:0000256" key="7">
    <source>
        <dbReference type="ARBA" id="ARBA00022984"/>
    </source>
</evidence>
<dbReference type="PROSITE" id="PS00924">
    <property type="entry name" value="ASP_GLU_RACEMASE_2"/>
    <property type="match status" value="1"/>
</dbReference>
<feature type="binding site" evidence="10">
    <location>
        <begin position="184"/>
        <end position="185"/>
    </location>
    <ligand>
        <name>substrate</name>
    </ligand>
</feature>
<dbReference type="PROSITE" id="PS00923">
    <property type="entry name" value="ASP_GLU_RACEMASE_1"/>
    <property type="match status" value="1"/>
</dbReference>
<feature type="binding site" evidence="11">
    <location>
        <position position="459"/>
    </location>
    <ligand>
        <name>substrate</name>
    </ligand>
</feature>
<accession>A0ABT1WNW7</accession>
<comment type="catalytic activity">
    <reaction evidence="11">
        <text>XTP + H2O = XMP + diphosphate + H(+)</text>
        <dbReference type="Rhea" id="RHEA:28610"/>
        <dbReference type="ChEBI" id="CHEBI:15377"/>
        <dbReference type="ChEBI" id="CHEBI:15378"/>
        <dbReference type="ChEBI" id="CHEBI:33019"/>
        <dbReference type="ChEBI" id="CHEBI:57464"/>
        <dbReference type="ChEBI" id="CHEBI:61314"/>
        <dbReference type="EC" id="3.6.1.66"/>
    </reaction>
</comment>
<keyword evidence="9 10" id="KW-0961">Cell wall biogenesis/degradation</keyword>
<dbReference type="Gene3D" id="3.40.50.1860">
    <property type="match status" value="2"/>
</dbReference>
<dbReference type="SUPFAM" id="SSF52972">
    <property type="entry name" value="ITPase-like"/>
    <property type="match status" value="1"/>
</dbReference>
<feature type="binding site" evidence="11">
    <location>
        <position position="353"/>
    </location>
    <ligand>
        <name>Mg(2+)</name>
        <dbReference type="ChEBI" id="CHEBI:18420"/>
    </ligand>
</feature>
<comment type="similarity">
    <text evidence="10">Belongs to the aspartate/glutamate racemases family.</text>
</comment>
<dbReference type="GO" id="GO:0008881">
    <property type="term" value="F:glutamate racemase activity"/>
    <property type="evidence" value="ECO:0007669"/>
    <property type="project" value="UniProtKB-EC"/>
</dbReference>
<feature type="binding site" evidence="11">
    <location>
        <position position="324"/>
    </location>
    <ligand>
        <name>Mg(2+)</name>
        <dbReference type="ChEBI" id="CHEBI:18420"/>
    </ligand>
</feature>
<evidence type="ECO:0000256" key="12">
    <source>
        <dbReference type="RuleBase" id="RU003781"/>
    </source>
</evidence>
<feature type="binding site" evidence="10">
    <location>
        <begin position="9"/>
        <end position="10"/>
    </location>
    <ligand>
        <name>substrate</name>
    </ligand>
</feature>
<dbReference type="HAMAP" id="MF_01405">
    <property type="entry name" value="Non_canon_purine_NTPase"/>
    <property type="match status" value="1"/>
</dbReference>
<dbReference type="Gene3D" id="3.90.950.10">
    <property type="match status" value="1"/>
</dbReference>
<dbReference type="RefSeq" id="WP_256945162.1">
    <property type="nucleotide sequence ID" value="NZ_JANHNZ010000004.1"/>
</dbReference>
<proteinExistence type="inferred from homology"/>
<dbReference type="InterPro" id="IPR033134">
    <property type="entry name" value="Asp/Glu_racemase_AS_2"/>
</dbReference>
<evidence type="ECO:0000313" key="13">
    <source>
        <dbReference type="EMBL" id="MCQ9210047.1"/>
    </source>
</evidence>
<comment type="cofactor">
    <cofactor evidence="11">
        <name>Mg(2+)</name>
        <dbReference type="ChEBI" id="CHEBI:18420"/>
    </cofactor>
    <text evidence="11">Binds 1 Mg(2+) ion per subunit.</text>
</comment>
<feature type="binding site" evidence="11">
    <location>
        <position position="354"/>
    </location>
    <ligand>
        <name>substrate</name>
    </ligand>
</feature>
<evidence type="ECO:0000256" key="6">
    <source>
        <dbReference type="ARBA" id="ARBA00022960"/>
    </source>
</evidence>
<keyword evidence="5 11" id="KW-0460">Magnesium</keyword>
<comment type="catalytic activity">
    <reaction evidence="11">
        <text>dITP + H2O = dIMP + diphosphate + H(+)</text>
        <dbReference type="Rhea" id="RHEA:28342"/>
        <dbReference type="ChEBI" id="CHEBI:15377"/>
        <dbReference type="ChEBI" id="CHEBI:15378"/>
        <dbReference type="ChEBI" id="CHEBI:33019"/>
        <dbReference type="ChEBI" id="CHEBI:61194"/>
        <dbReference type="ChEBI" id="CHEBI:61382"/>
        <dbReference type="EC" id="3.6.1.66"/>
    </reaction>
</comment>
<sequence length="487" mass="53685">MKQAIGFIDSGVGGLTVVREALRQLPYESIIYLGDSARCPYGPRPAQEVIDYTWEMVHFLLSKDVKMIVVACNTATALVLDQLKEKLSIPVVGVINPGSLAAIKQTQNNHIAVLGTKGTINSGVYQKKLQEKNQKVHVENLACPKFVPLVESNQINSSLAKKVVAETLLPLKHKKIDTVVLGCTHYPLLRDTIQNVLGQEVKLIDSGAETLTAVSTLLDYFELSETFASNPNPTREYYTTGSSQLFKTIAQEWLGDSGIDVKKVQLQAVNSQERRQKGENSVSDKVLVIATKNKGKAKEFKEIFEPKGFEVKTLLDYPEIKDVEETGKTFAENARLKAETIADRLQTMVLADDSGLSVDFLNGQPGVFSARYAGQPTNDAANNAKLLAELGGLDAKDRKASFHCCLALAYPEVESLVVIGIVEGYIAPFPQGENGFGYDPLFFVEDFQKTFAQLTPAEKNMVSHRGRAITLLDYYWDEWSESNGINK</sequence>
<evidence type="ECO:0000256" key="2">
    <source>
        <dbReference type="ARBA" id="ARBA00022723"/>
    </source>
</evidence>
<organism evidence="13 14">
    <name type="scientific">Granulicatella seriolae</name>
    <dbReference type="NCBI Taxonomy" id="2967226"/>
    <lineage>
        <taxon>Bacteria</taxon>
        <taxon>Bacillati</taxon>
        <taxon>Bacillota</taxon>
        <taxon>Bacilli</taxon>
        <taxon>Lactobacillales</taxon>
        <taxon>Carnobacteriaceae</taxon>
        <taxon>Granulicatella</taxon>
    </lineage>
</organism>
<dbReference type="InterPro" id="IPR029001">
    <property type="entry name" value="ITPase-like_fam"/>
</dbReference>
<feature type="binding site" evidence="10">
    <location>
        <begin position="41"/>
        <end position="42"/>
    </location>
    <ligand>
        <name>substrate</name>
    </ligand>
</feature>
<dbReference type="PANTHER" id="PTHR21198">
    <property type="entry name" value="GLUTAMATE RACEMASE"/>
    <property type="match status" value="1"/>
</dbReference>
<dbReference type="Proteomes" id="UP001059480">
    <property type="component" value="Unassembled WGS sequence"/>
</dbReference>
<keyword evidence="3 11" id="KW-0547">Nucleotide-binding</keyword>
<reference evidence="13" key="2">
    <citation type="journal article" date="2023" name="Curr. Microbiol.">
        <title>Granulicatella seriolae sp. nov., a Novel Facultative Anaerobe Isolated from Yellowtail Marine Fish.</title>
        <authorList>
            <person name="Lee M."/>
            <person name="Choi Y.J."/>
            <person name="Farooq A."/>
            <person name="Jeong J.B."/>
            <person name="Jung M.Y."/>
        </authorList>
    </citation>
    <scope>NUCLEOTIDE SEQUENCE</scope>
    <source>
        <strain evidence="13">S8</strain>
    </source>
</reference>
<comment type="pathway">
    <text evidence="10">Cell wall biogenesis; peptidoglycan biosynthesis.</text>
</comment>
<feature type="active site" description="Proton donor/acceptor" evidence="10">
    <location>
        <position position="72"/>
    </location>
</feature>
<protein>
    <recommendedName>
        <fullName evidence="10 11">Multifunctional fusion protein</fullName>
    </recommendedName>
    <domain>
        <recommendedName>
            <fullName evidence="11">dITP/XTP pyrophosphatase</fullName>
            <ecNumber evidence="11">3.6.1.66</ecNumber>
        </recommendedName>
        <alternativeName>
            <fullName evidence="11">Non-canonical purine NTP pyrophosphatase</fullName>
        </alternativeName>
        <alternativeName>
            <fullName evidence="11">Non-standard purine NTP pyrophosphatase</fullName>
        </alternativeName>
        <alternativeName>
            <fullName evidence="11">Nucleoside-triphosphate diphosphatase</fullName>
        </alternativeName>
        <alternativeName>
            <fullName evidence="11">Nucleoside-triphosphate pyrophosphatase</fullName>
            <shortName evidence="11">NTPase</shortName>
        </alternativeName>
    </domain>
    <domain>
        <recommendedName>
            <fullName evidence="10">Glutamate racemase</fullName>
            <ecNumber evidence="10">5.1.1.3</ecNumber>
        </recommendedName>
    </domain>
</protein>
<dbReference type="InterPro" id="IPR004391">
    <property type="entry name" value="Glu_race"/>
</dbReference>
<comment type="catalytic activity">
    <reaction evidence="1 10">
        <text>L-glutamate = D-glutamate</text>
        <dbReference type="Rhea" id="RHEA:12813"/>
        <dbReference type="ChEBI" id="CHEBI:29985"/>
        <dbReference type="ChEBI" id="CHEBI:29986"/>
        <dbReference type="EC" id="5.1.1.3"/>
    </reaction>
</comment>
<dbReference type="Pfam" id="PF01725">
    <property type="entry name" value="Ham1p_like"/>
    <property type="match status" value="1"/>
</dbReference>
<dbReference type="InterPro" id="IPR015942">
    <property type="entry name" value="Asp/Glu/hydantoin_racemase"/>
</dbReference>
<feature type="active site" description="Proton donor/acceptor" evidence="10">
    <location>
        <position position="183"/>
    </location>
</feature>
<evidence type="ECO:0000256" key="5">
    <source>
        <dbReference type="ARBA" id="ARBA00022842"/>
    </source>
</evidence>
<dbReference type="InterPro" id="IPR001920">
    <property type="entry name" value="Asp/Glu_race"/>
</dbReference>
<dbReference type="EC" id="5.1.1.3" evidence="10"/>